<dbReference type="GO" id="GO:0005525">
    <property type="term" value="F:GTP binding"/>
    <property type="evidence" value="ECO:0007669"/>
    <property type="project" value="UniProtKB-KW"/>
</dbReference>
<dbReference type="InterPro" id="IPR009003">
    <property type="entry name" value="Peptidase_S1_PA"/>
</dbReference>
<dbReference type="GO" id="GO:0004252">
    <property type="term" value="F:serine-type endopeptidase activity"/>
    <property type="evidence" value="ECO:0007669"/>
    <property type="project" value="InterPro"/>
</dbReference>
<dbReference type="PROSITE" id="PS50240">
    <property type="entry name" value="TRYPSIN_DOM"/>
    <property type="match status" value="1"/>
</dbReference>
<dbReference type="InterPro" id="IPR003008">
    <property type="entry name" value="Tubulin_FtsZ_GTPase"/>
</dbReference>
<dbReference type="InterPro" id="IPR019372">
    <property type="entry name" value="LHFPL"/>
</dbReference>
<evidence type="ECO:0000256" key="6">
    <source>
        <dbReference type="ARBA" id="ARBA00022989"/>
    </source>
</evidence>
<keyword evidence="5" id="KW-0547">Nucleotide-binding</keyword>
<proteinExistence type="inferred from homology"/>
<name>A0A7R8WDW7_9CRUS</name>
<dbReference type="Pfam" id="PF00091">
    <property type="entry name" value="Tubulin"/>
    <property type="match status" value="1"/>
</dbReference>
<dbReference type="GO" id="GO:0005874">
    <property type="term" value="C:microtubule"/>
    <property type="evidence" value="ECO:0007669"/>
    <property type="project" value="UniProtKB-KW"/>
</dbReference>
<dbReference type="InterPro" id="IPR043504">
    <property type="entry name" value="Peptidase_S1_PA_chymotrypsin"/>
</dbReference>
<dbReference type="GO" id="GO:0016020">
    <property type="term" value="C:membrane"/>
    <property type="evidence" value="ECO:0007669"/>
    <property type="project" value="UniProtKB-SubCell"/>
</dbReference>
<dbReference type="Gene3D" id="3.40.50.1440">
    <property type="entry name" value="Tubulin/FtsZ, GTPase domain"/>
    <property type="match status" value="1"/>
</dbReference>
<dbReference type="InterPro" id="IPR001254">
    <property type="entry name" value="Trypsin_dom"/>
</dbReference>
<evidence type="ECO:0000256" key="7">
    <source>
        <dbReference type="ARBA" id="ARBA00023134"/>
    </source>
</evidence>
<evidence type="ECO:0000256" key="1">
    <source>
        <dbReference type="ARBA" id="ARBA00004141"/>
    </source>
</evidence>
<dbReference type="GO" id="GO:0006508">
    <property type="term" value="P:proteolysis"/>
    <property type="evidence" value="ECO:0007669"/>
    <property type="project" value="InterPro"/>
</dbReference>
<evidence type="ECO:0000256" key="5">
    <source>
        <dbReference type="ARBA" id="ARBA00022741"/>
    </source>
</evidence>
<accession>A0A7R8WDW7</accession>
<dbReference type="SUPFAM" id="SSF50494">
    <property type="entry name" value="Trypsin-like serine proteases"/>
    <property type="match status" value="1"/>
</dbReference>
<dbReference type="SUPFAM" id="SSF52490">
    <property type="entry name" value="Tubulin nucleotide-binding domain-like"/>
    <property type="match status" value="1"/>
</dbReference>
<sequence>MVRSGTGQYLGKFDTFLGPFQRCNLIRQGEASGAAEGVMLGCERYFRFSAIPSVWWQFTTVLVGTGTVLALLVAALALVSHWQRCMPTVILKVAEKTVGVAQLVAGAEDGCTEMGNLDQCIGRSGWIPVPLEDCGLMSVDCPTPSPHSTRNNVYAGQVTCDLDYNDVTRSAAMREIINIQAGQCGNQIGGKFWEVISDEHGINPNGEYHGESELQLERIEVYYNEGQDGRYVPRTISPDIRTDDEDLEKFIANGRKPPLLPVFRNQVGLSVARDTEFPFIVGISSGTRTKELCLGAIVNGKHIATTGSCVAHAKSHPETIRIEWPGTSIRRFAASTAGVVEEVLLHPSFWTKRGASGDIALLKLKVPLSFEGGSNAGHVCVLWDNIKALSKKRGLVLGYESDTDDHLEILLKKYVEMDTAAESCGKEASEHQILCLKNGGTFVGTAGSPILTPFHNYWVLVETFILETLILETPMLEASLSGIHTGRRTPDRSHTIGVTFEDISFADGRKPRSMGGQKFFGGGQRIKELRAPPHRFPNALPAPPLKGLPYDDKDPSPARITRVIRIDRIEKLLPQI</sequence>
<protein>
    <submittedName>
        <fullName evidence="9">Uncharacterized protein</fullName>
    </submittedName>
</protein>
<gene>
    <name evidence="9" type="ORF">CTOB1V02_LOCUS5004</name>
</gene>
<evidence type="ECO:0000256" key="3">
    <source>
        <dbReference type="ARBA" id="ARBA00022692"/>
    </source>
</evidence>
<evidence type="ECO:0000256" key="2">
    <source>
        <dbReference type="ARBA" id="ARBA00009636"/>
    </source>
</evidence>
<dbReference type="GO" id="GO:0007017">
    <property type="term" value="P:microtubule-based process"/>
    <property type="evidence" value="ECO:0007669"/>
    <property type="project" value="InterPro"/>
</dbReference>
<keyword evidence="3" id="KW-0812">Transmembrane</keyword>
<comment type="similarity">
    <text evidence="2">Belongs to the tubulin family.</text>
</comment>
<dbReference type="AlphaFoldDB" id="A0A7R8WDW7"/>
<dbReference type="InterPro" id="IPR000217">
    <property type="entry name" value="Tubulin"/>
</dbReference>
<dbReference type="Gene3D" id="2.40.10.10">
    <property type="entry name" value="Trypsin-like serine proteases"/>
    <property type="match status" value="1"/>
</dbReference>
<organism evidence="9">
    <name type="scientific">Cyprideis torosa</name>
    <dbReference type="NCBI Taxonomy" id="163714"/>
    <lineage>
        <taxon>Eukaryota</taxon>
        <taxon>Metazoa</taxon>
        <taxon>Ecdysozoa</taxon>
        <taxon>Arthropoda</taxon>
        <taxon>Crustacea</taxon>
        <taxon>Oligostraca</taxon>
        <taxon>Ostracoda</taxon>
        <taxon>Podocopa</taxon>
        <taxon>Podocopida</taxon>
        <taxon>Cytherocopina</taxon>
        <taxon>Cytheroidea</taxon>
        <taxon>Cytherideidae</taxon>
        <taxon>Cyprideis</taxon>
    </lineage>
</organism>
<keyword evidence="4" id="KW-0493">Microtubule</keyword>
<dbReference type="PANTHER" id="PTHR36527">
    <property type="entry name" value="OS01G0282866 PROTEIN"/>
    <property type="match status" value="1"/>
</dbReference>
<keyword evidence="7" id="KW-0342">GTP-binding</keyword>
<keyword evidence="6" id="KW-1133">Transmembrane helix</keyword>
<dbReference type="PANTHER" id="PTHR36527:SF3">
    <property type="entry name" value="OS01G0282866 PROTEIN"/>
    <property type="match status" value="1"/>
</dbReference>
<dbReference type="Pfam" id="PF00089">
    <property type="entry name" value="Trypsin"/>
    <property type="match status" value="1"/>
</dbReference>
<keyword evidence="8" id="KW-0472">Membrane</keyword>
<dbReference type="EMBL" id="OB661033">
    <property type="protein sequence ID" value="CAD7227095.1"/>
    <property type="molecule type" value="Genomic_DNA"/>
</dbReference>
<evidence type="ECO:0000256" key="8">
    <source>
        <dbReference type="ARBA" id="ARBA00023136"/>
    </source>
</evidence>
<comment type="subcellular location">
    <subcellularLocation>
        <location evidence="1">Membrane</location>
        <topology evidence="1">Multi-pass membrane protein</topology>
    </subcellularLocation>
</comment>
<dbReference type="Pfam" id="PF10242">
    <property type="entry name" value="L_HMGIC_fpl"/>
    <property type="match status" value="1"/>
</dbReference>
<dbReference type="PRINTS" id="PR01161">
    <property type="entry name" value="TUBULIN"/>
</dbReference>
<evidence type="ECO:0000256" key="4">
    <source>
        <dbReference type="ARBA" id="ARBA00022701"/>
    </source>
</evidence>
<dbReference type="InterPro" id="IPR036525">
    <property type="entry name" value="Tubulin/FtsZ_GTPase_sf"/>
</dbReference>
<evidence type="ECO:0000313" key="9">
    <source>
        <dbReference type="EMBL" id="CAD7227095.1"/>
    </source>
</evidence>
<reference evidence="9" key="1">
    <citation type="submission" date="2020-11" db="EMBL/GenBank/DDBJ databases">
        <authorList>
            <person name="Tran Van P."/>
        </authorList>
    </citation>
    <scope>NUCLEOTIDE SEQUENCE</scope>
</reference>